<dbReference type="GO" id="GO:0005886">
    <property type="term" value="C:plasma membrane"/>
    <property type="evidence" value="ECO:0007669"/>
    <property type="project" value="UniProtKB-SubCell"/>
</dbReference>
<keyword evidence="4" id="KW-0104">Cadmium</keyword>
<dbReference type="Pfam" id="PF00122">
    <property type="entry name" value="E1-E2_ATPase"/>
    <property type="match status" value="1"/>
</dbReference>
<keyword evidence="8" id="KW-0813">Transport</keyword>
<evidence type="ECO:0000256" key="17">
    <source>
        <dbReference type="SAM" id="MobiDB-lite"/>
    </source>
</evidence>
<dbReference type="InterPro" id="IPR018303">
    <property type="entry name" value="ATPase_P-typ_P_site"/>
</dbReference>
<dbReference type="InterPro" id="IPR008250">
    <property type="entry name" value="ATPase_P-typ_transduc_dom_A_sf"/>
</dbReference>
<evidence type="ECO:0000256" key="2">
    <source>
        <dbReference type="ARBA" id="ARBA00006024"/>
    </source>
</evidence>
<evidence type="ECO:0000256" key="3">
    <source>
        <dbReference type="ARBA" id="ARBA00022475"/>
    </source>
</evidence>
<evidence type="ECO:0000256" key="8">
    <source>
        <dbReference type="ARBA" id="ARBA00022796"/>
    </source>
</evidence>
<dbReference type="EMBL" id="QZAA01000080">
    <property type="protein sequence ID" value="RQD77166.1"/>
    <property type="molecule type" value="Genomic_DNA"/>
</dbReference>
<dbReference type="Gene3D" id="2.70.150.10">
    <property type="entry name" value="Calcium-transporting ATPase, cytoplasmic transduction domain A"/>
    <property type="match status" value="1"/>
</dbReference>
<accession>A0A424YGM8</accession>
<dbReference type="NCBIfam" id="TIGR01511">
    <property type="entry name" value="ATPase-IB1_Cu"/>
    <property type="match status" value="1"/>
</dbReference>
<dbReference type="SFLD" id="SFLDS00003">
    <property type="entry name" value="Haloacid_Dehalogenase"/>
    <property type="match status" value="1"/>
</dbReference>
<dbReference type="CDD" id="cd02079">
    <property type="entry name" value="P-type_ATPase_HM"/>
    <property type="match status" value="1"/>
</dbReference>
<dbReference type="InterPro" id="IPR027256">
    <property type="entry name" value="P-typ_ATPase_IB"/>
</dbReference>
<dbReference type="PANTHER" id="PTHR48085">
    <property type="entry name" value="CADMIUM/ZINC-TRANSPORTING ATPASE HMA2-RELATED"/>
    <property type="match status" value="1"/>
</dbReference>
<comment type="similarity">
    <text evidence="2 16">Belongs to the cation transport ATPase (P-type) (TC 3.A.3) family. Type IB subfamily.</text>
</comment>
<keyword evidence="8" id="KW-0187">Copper transport</keyword>
<protein>
    <recommendedName>
        <fullName evidence="14">Cd(2+)-exporting ATPase</fullName>
        <ecNumber evidence="14">7.2.2.21</ecNumber>
    </recommendedName>
</protein>
<evidence type="ECO:0000313" key="19">
    <source>
        <dbReference type="EMBL" id="RQD77166.1"/>
    </source>
</evidence>
<evidence type="ECO:0000259" key="18">
    <source>
        <dbReference type="Pfam" id="PF00122"/>
    </source>
</evidence>
<dbReference type="GO" id="GO:0006825">
    <property type="term" value="P:copper ion transport"/>
    <property type="evidence" value="ECO:0007669"/>
    <property type="project" value="UniProtKB-KW"/>
</dbReference>
<feature type="domain" description="P-type ATPase A" evidence="18">
    <location>
        <begin position="125"/>
        <end position="226"/>
    </location>
</feature>
<evidence type="ECO:0000256" key="13">
    <source>
        <dbReference type="ARBA" id="ARBA00023136"/>
    </source>
</evidence>
<feature type="transmembrane region" description="Helical" evidence="16">
    <location>
        <begin position="571"/>
        <end position="594"/>
    </location>
</feature>
<feature type="transmembrane region" description="Helical" evidence="16">
    <location>
        <begin position="43"/>
        <end position="62"/>
    </location>
</feature>
<dbReference type="InterPro" id="IPR023298">
    <property type="entry name" value="ATPase_P-typ_TM_dom_sf"/>
</dbReference>
<dbReference type="SUPFAM" id="SSF56784">
    <property type="entry name" value="HAD-like"/>
    <property type="match status" value="1"/>
</dbReference>
<dbReference type="Pfam" id="PF00702">
    <property type="entry name" value="Hydrolase"/>
    <property type="match status" value="1"/>
</dbReference>
<dbReference type="PRINTS" id="PR00119">
    <property type="entry name" value="CATATPASE"/>
</dbReference>
<dbReference type="GO" id="GO:0008551">
    <property type="term" value="F:P-type cadmium transporter activity"/>
    <property type="evidence" value="ECO:0007669"/>
    <property type="project" value="UniProtKB-EC"/>
</dbReference>
<dbReference type="InterPro" id="IPR044492">
    <property type="entry name" value="P_typ_ATPase_HD_dom"/>
</dbReference>
<evidence type="ECO:0000256" key="10">
    <source>
        <dbReference type="ARBA" id="ARBA00022967"/>
    </source>
</evidence>
<keyword evidence="11 16" id="KW-1133">Transmembrane helix</keyword>
<dbReference type="EC" id="7.2.2.21" evidence="14"/>
<evidence type="ECO:0000256" key="9">
    <source>
        <dbReference type="ARBA" id="ARBA00022840"/>
    </source>
</evidence>
<evidence type="ECO:0000256" key="11">
    <source>
        <dbReference type="ARBA" id="ARBA00022989"/>
    </source>
</evidence>
<dbReference type="Gene3D" id="3.40.1110.10">
    <property type="entry name" value="Calcium-transporting ATPase, cytoplasmic domain N"/>
    <property type="match status" value="1"/>
</dbReference>
<feature type="transmembrane region" description="Helical" evidence="16">
    <location>
        <begin position="242"/>
        <end position="261"/>
    </location>
</feature>
<evidence type="ECO:0000256" key="4">
    <source>
        <dbReference type="ARBA" id="ARBA00022539"/>
    </source>
</evidence>
<evidence type="ECO:0000256" key="5">
    <source>
        <dbReference type="ARBA" id="ARBA00022692"/>
    </source>
</evidence>
<keyword evidence="8" id="KW-0406">Ion transport</keyword>
<keyword evidence="13 16" id="KW-0472">Membrane</keyword>
<evidence type="ECO:0000256" key="1">
    <source>
        <dbReference type="ARBA" id="ARBA00004651"/>
    </source>
</evidence>
<comment type="subcellular location">
    <subcellularLocation>
        <location evidence="1">Cell membrane</location>
        <topology evidence="1">Multi-pass membrane protein</topology>
    </subcellularLocation>
</comment>
<dbReference type="PROSITE" id="PS00154">
    <property type="entry name" value="ATPASE_E1_E2"/>
    <property type="match status" value="1"/>
</dbReference>
<feature type="transmembrane region" description="Helical" evidence="16">
    <location>
        <begin position="267"/>
        <end position="292"/>
    </location>
</feature>
<dbReference type="GO" id="GO:0005524">
    <property type="term" value="F:ATP binding"/>
    <property type="evidence" value="ECO:0007669"/>
    <property type="project" value="UniProtKB-UniRule"/>
</dbReference>
<feature type="transmembrane region" description="Helical" evidence="16">
    <location>
        <begin position="600"/>
        <end position="618"/>
    </location>
</feature>
<comment type="caution">
    <text evidence="19">The sequence shown here is derived from an EMBL/GenBank/DDBJ whole genome shotgun (WGS) entry which is preliminary data.</text>
</comment>
<keyword evidence="7 16" id="KW-0547">Nucleotide-binding</keyword>
<dbReference type="SUPFAM" id="SSF81665">
    <property type="entry name" value="Calcium ATPase, transmembrane domain M"/>
    <property type="match status" value="1"/>
</dbReference>
<dbReference type="InterPro" id="IPR023299">
    <property type="entry name" value="ATPase_P-typ_cyto_dom_N"/>
</dbReference>
<dbReference type="InterPro" id="IPR036412">
    <property type="entry name" value="HAD-like_sf"/>
</dbReference>
<dbReference type="FunFam" id="2.70.150.10:FF:000020">
    <property type="entry name" value="Copper-exporting P-type ATPase A"/>
    <property type="match status" value="1"/>
</dbReference>
<keyword evidence="10" id="KW-1278">Translocase</keyword>
<reference evidence="19 20" key="1">
    <citation type="submission" date="2018-08" db="EMBL/GenBank/DDBJ databases">
        <title>The metabolism and importance of syntrophic acetate oxidation coupled to methane or sulfide production in haloalkaline environments.</title>
        <authorList>
            <person name="Timmers P.H.A."/>
            <person name="Vavourakis C.D."/>
            <person name="Sorokin D.Y."/>
            <person name="Sinninghe Damste J.S."/>
            <person name="Muyzer G."/>
            <person name="Stams A.J.M."/>
            <person name="Plugge C.M."/>
        </authorList>
    </citation>
    <scope>NUCLEOTIDE SEQUENCE [LARGE SCALE GENOMIC DNA]</scope>
    <source>
        <strain evidence="19">MSAO_Bac1</strain>
    </source>
</reference>
<sequence length="643" mass="69250">MIGRYTNLNQYRELLQMKEFFILTGGLILILASLLLNRGNYLFPANLAALGAVLVLGGPIIIEAIKGLLEKEVNVDELVSLAIIASVIIGEYMAAAIVALIMVLGSLAEQFTAQRARSAINSLVELSPQEATLLKGEEEIKVPLEKIKRGDRILIRSGEKIPVDGRVIKGKASVDQSSLSGESRPLEKNIKDMAYAGTVLYSGMLILETREVGEDTTLGKLIHLVQEAENQRAPIVRTADSFARYFTPLILTLSLAVYLFTGDLYRSITVLIVGCPCAFILASPTAIVSALGSFSRSGVLIKGGDILEETSRVNAVVFDKTGTLTTGKPVVCKIEPQGDISPDQLLSLAASVEKYSRHPVGVALVEAAEKRKLEVISPENYQDHPGKGVEAEVQGKKVFVGTPDGLPPGPDHNPLPENNKDKTPYKSLVVKEKDRVMGYIYLEEEMHREAPSAINALKDRGIKKILMLTGDNREMAACAAESGKIKDYYWGLMPEEKLKKVKELQRAGYKVAVVGDGINDAPSLAAADIGIAMGAMGTDVAIEAADIALMGDDLSRLPFILRLGEQTIKTINFNIVFAVLFNILALIASGSGYLTPVTGALVHNIGSIAVVINSARLIKEKPENTRGVKGGVKESKKIIQEAG</sequence>
<dbReference type="SUPFAM" id="SSF81653">
    <property type="entry name" value="Calcium ATPase, transduction domain A"/>
    <property type="match status" value="1"/>
</dbReference>
<dbReference type="InterPro" id="IPR023214">
    <property type="entry name" value="HAD_sf"/>
</dbReference>
<dbReference type="NCBIfam" id="TIGR01494">
    <property type="entry name" value="ATPase_P-type"/>
    <property type="match status" value="1"/>
</dbReference>
<feature type="region of interest" description="Disordered" evidence="17">
    <location>
        <begin position="402"/>
        <end position="422"/>
    </location>
</feature>
<keyword evidence="3 16" id="KW-1003">Cell membrane</keyword>
<gene>
    <name evidence="19" type="ORF">D5R97_02985</name>
</gene>
<dbReference type="InterPro" id="IPR001757">
    <property type="entry name" value="P_typ_ATPase"/>
</dbReference>
<evidence type="ECO:0000256" key="16">
    <source>
        <dbReference type="RuleBase" id="RU362081"/>
    </source>
</evidence>
<dbReference type="Proteomes" id="UP000285138">
    <property type="component" value="Unassembled WGS sequence"/>
</dbReference>
<dbReference type="Gene3D" id="3.40.50.1000">
    <property type="entry name" value="HAD superfamily/HAD-like"/>
    <property type="match status" value="1"/>
</dbReference>
<dbReference type="NCBIfam" id="TIGR01525">
    <property type="entry name" value="ATPase-IB_hvy"/>
    <property type="match status" value="1"/>
</dbReference>
<dbReference type="AlphaFoldDB" id="A0A424YGM8"/>
<evidence type="ECO:0000256" key="15">
    <source>
        <dbReference type="ARBA" id="ARBA00049338"/>
    </source>
</evidence>
<organism evidence="19 20">
    <name type="scientific">Candidatus Syntrophonatronum acetioxidans</name>
    <dbReference type="NCBI Taxonomy" id="1795816"/>
    <lineage>
        <taxon>Bacteria</taxon>
        <taxon>Bacillati</taxon>
        <taxon>Bacillota</taxon>
        <taxon>Clostridia</taxon>
        <taxon>Eubacteriales</taxon>
        <taxon>Syntrophomonadaceae</taxon>
        <taxon>Candidatus Syntrophonatronum</taxon>
    </lineage>
</organism>
<keyword evidence="5 16" id="KW-0812">Transmembrane</keyword>
<evidence type="ECO:0000256" key="14">
    <source>
        <dbReference type="ARBA" id="ARBA00039103"/>
    </source>
</evidence>
<keyword evidence="12" id="KW-0186">Copper</keyword>
<dbReference type="InterPro" id="IPR051014">
    <property type="entry name" value="Cation_Transport_ATPase_IB"/>
</dbReference>
<evidence type="ECO:0000256" key="6">
    <source>
        <dbReference type="ARBA" id="ARBA00022723"/>
    </source>
</evidence>
<dbReference type="SFLD" id="SFLDG00002">
    <property type="entry name" value="C1.7:_P-type_atpase_like"/>
    <property type="match status" value="1"/>
</dbReference>
<evidence type="ECO:0000256" key="12">
    <source>
        <dbReference type="ARBA" id="ARBA00023008"/>
    </source>
</evidence>
<evidence type="ECO:0000256" key="7">
    <source>
        <dbReference type="ARBA" id="ARBA00022741"/>
    </source>
</evidence>
<dbReference type="InterPro" id="IPR059000">
    <property type="entry name" value="ATPase_P-type_domA"/>
</dbReference>
<feature type="transmembrane region" description="Helical" evidence="16">
    <location>
        <begin position="20"/>
        <end position="36"/>
    </location>
</feature>
<dbReference type="GO" id="GO:0016887">
    <property type="term" value="F:ATP hydrolysis activity"/>
    <property type="evidence" value="ECO:0007669"/>
    <property type="project" value="InterPro"/>
</dbReference>
<evidence type="ECO:0000313" key="20">
    <source>
        <dbReference type="Proteomes" id="UP000285138"/>
    </source>
</evidence>
<comment type="catalytic activity">
    <reaction evidence="15">
        <text>Cd(2+)(in) + ATP + H2O = Cd(2+)(out) + ADP + phosphate + H(+)</text>
        <dbReference type="Rhea" id="RHEA:12132"/>
        <dbReference type="ChEBI" id="CHEBI:15377"/>
        <dbReference type="ChEBI" id="CHEBI:15378"/>
        <dbReference type="ChEBI" id="CHEBI:30616"/>
        <dbReference type="ChEBI" id="CHEBI:43474"/>
        <dbReference type="ChEBI" id="CHEBI:48775"/>
        <dbReference type="ChEBI" id="CHEBI:456216"/>
        <dbReference type="EC" id="7.2.2.21"/>
    </reaction>
</comment>
<proteinExistence type="inferred from homology"/>
<keyword evidence="9 16" id="KW-0067">ATP-binding</keyword>
<keyword evidence="6 16" id="KW-0479">Metal-binding</keyword>
<dbReference type="GO" id="GO:0046872">
    <property type="term" value="F:metal ion binding"/>
    <property type="evidence" value="ECO:0007669"/>
    <property type="project" value="UniProtKB-KW"/>
</dbReference>
<dbReference type="SFLD" id="SFLDF00027">
    <property type="entry name" value="p-type_atpase"/>
    <property type="match status" value="1"/>
</dbReference>
<feature type="transmembrane region" description="Helical" evidence="16">
    <location>
        <begin position="82"/>
        <end position="108"/>
    </location>
</feature>
<dbReference type="PANTHER" id="PTHR48085:SF5">
    <property type="entry name" value="CADMIUM_ZINC-TRANSPORTING ATPASE HMA4-RELATED"/>
    <property type="match status" value="1"/>
</dbReference>
<name>A0A424YGM8_9FIRM</name>